<comment type="caution">
    <text evidence="6">The sequence shown here is derived from an EMBL/GenBank/DDBJ whole genome shotgun (WGS) entry which is preliminary data.</text>
</comment>
<dbReference type="InterPro" id="IPR022367">
    <property type="entry name" value="2-oxoacid/accept_OxRdtase_asu"/>
</dbReference>
<dbReference type="SUPFAM" id="SSF53323">
    <property type="entry name" value="Pyruvate-ferredoxin oxidoreductase, PFOR, domain III"/>
    <property type="match status" value="1"/>
</dbReference>
<accession>A0A1F5UPP7</accession>
<dbReference type="STRING" id="1817864.A2Z21_05620"/>
<protein>
    <submittedName>
        <fullName evidence="6">2-oxoglutarate ferredoxin oxidoreductase subunit alpha</fullName>
    </submittedName>
</protein>
<dbReference type="FunFam" id="3.40.50.920:FF:000009">
    <property type="entry name" value="2-oxoglutarate ferredoxin oxidoreductase subunit alpha"/>
    <property type="match status" value="1"/>
</dbReference>
<dbReference type="PANTHER" id="PTHR32154:SF16">
    <property type="entry name" value="PYRUVATE FLAVODOXIN_FERREDOXIN OXIDOREDUCTASE DOMAIN PROTEIN"/>
    <property type="match status" value="1"/>
</dbReference>
<sequence>MKRKINRVNWLIGGAQGSGVDSAANMFARACASGGLHVYGQREYYSNIMGEHSYYQVRIADRPTAASSDQTDLLVTFDAETVFLHAQNVVPQGGVIYDPKLVETPLDRIPAMENRVREDIKKYLAEQSVGETMGDLLSIASNRGVRLFAVPYDDLIQKLSEKLGEPVSKLKKAANTMAVAASCALLGYGVEWLEKALTDVFKGKKKVVDINVRASELVYEHMAHSYEDGFFCELKPIPTKEKRVILTGNQAVALGKIIAGCSFQTYYPISPATDESTYLEAHAIFSVHGESKQGAILVVQCEDEISAINMATGAALTGARASTATSGPGFSLMVEGLGLAAIDEIPLVVTLYQRGSPSTGLPTRTEQGDLRFALHAGHGEAPRIVVASGDLEEAFHDTIRAFNWAEKYQMPVIHLLDKAIASSSQTYPAFQTRSLVIERGQLLSESDVESLSGNGSLRTFQFSETGISPRVALGTRGGVSWRTSDEHDEWGHITEDPVTRVKMMDKRMAKLETLAREIPVEEKLNVLGDPKAKTVVLSWGSTKGAILEAIDLLKTEGISVKFIQARLIWPLPAEEIAKHLLSAQRVIAIENNYSGQLAGLVRQYTGVNVHHLIVKYNGRPMSVDEIHGAIQQIVSGEAPAKVVLTHGT</sequence>
<evidence type="ECO:0000313" key="7">
    <source>
        <dbReference type="Proteomes" id="UP000179157"/>
    </source>
</evidence>
<dbReference type="InterPro" id="IPR002880">
    <property type="entry name" value="Pyrv_Fd/Flavodoxin_OxRdtase_N"/>
</dbReference>
<dbReference type="Pfam" id="PF17147">
    <property type="entry name" value="PFOR_II"/>
    <property type="match status" value="1"/>
</dbReference>
<dbReference type="PANTHER" id="PTHR32154">
    <property type="entry name" value="PYRUVATE-FLAVODOXIN OXIDOREDUCTASE-RELATED"/>
    <property type="match status" value="1"/>
</dbReference>
<feature type="domain" description="Pyruvate:ferredoxin oxidoreductase core" evidence="5">
    <location>
        <begin position="532"/>
        <end position="626"/>
    </location>
</feature>
<dbReference type="Gene3D" id="3.40.920.10">
    <property type="entry name" value="Pyruvate-ferredoxin oxidoreductase, PFOR, domain III"/>
    <property type="match status" value="1"/>
</dbReference>
<keyword evidence="2" id="KW-0670">Pyruvate</keyword>
<dbReference type="InterPro" id="IPR002869">
    <property type="entry name" value="Pyrv_flavodox_OxRed_cen"/>
</dbReference>
<feature type="domain" description="Pyruvate/ketoisovalerate oxidoreductase catalytic" evidence="3">
    <location>
        <begin position="17"/>
        <end position="220"/>
    </location>
</feature>
<feature type="domain" description="Pyruvate flavodoxin/ferredoxin oxidoreductase pyrimidine binding" evidence="4">
    <location>
        <begin position="255"/>
        <end position="504"/>
    </location>
</feature>
<dbReference type="SUPFAM" id="SSF52518">
    <property type="entry name" value="Thiamin diphosphate-binding fold (THDP-binding)"/>
    <property type="match status" value="1"/>
</dbReference>
<dbReference type="Gene3D" id="3.40.50.970">
    <property type="match status" value="1"/>
</dbReference>
<dbReference type="SUPFAM" id="SSF52922">
    <property type="entry name" value="TK C-terminal domain-like"/>
    <property type="match status" value="1"/>
</dbReference>
<dbReference type="NCBIfam" id="NF041170">
    <property type="entry name" value="Oxoac_fdxalpha_Archa"/>
    <property type="match status" value="1"/>
</dbReference>
<dbReference type="InterPro" id="IPR053400">
    <property type="entry name" value="2-oxoacid_Fdx_oxidoreductase"/>
</dbReference>
<keyword evidence="1" id="KW-0560">Oxidoreductase</keyword>
<dbReference type="Proteomes" id="UP000179157">
    <property type="component" value="Unassembled WGS sequence"/>
</dbReference>
<gene>
    <name evidence="6" type="ORF">A2Z21_05620</name>
</gene>
<dbReference type="InterPro" id="IPR029061">
    <property type="entry name" value="THDP-binding"/>
</dbReference>
<dbReference type="Gene3D" id="3.40.50.920">
    <property type="match status" value="1"/>
</dbReference>
<dbReference type="GO" id="GO:0016903">
    <property type="term" value="F:oxidoreductase activity, acting on the aldehyde or oxo group of donors"/>
    <property type="evidence" value="ECO:0007669"/>
    <property type="project" value="InterPro"/>
</dbReference>
<evidence type="ECO:0000259" key="3">
    <source>
        <dbReference type="Pfam" id="PF01558"/>
    </source>
</evidence>
<dbReference type="CDD" id="cd07034">
    <property type="entry name" value="TPP_PYR_PFOR_IOR-alpha_like"/>
    <property type="match status" value="1"/>
</dbReference>
<dbReference type="Pfam" id="PF01855">
    <property type="entry name" value="POR_N"/>
    <property type="match status" value="1"/>
</dbReference>
<dbReference type="AlphaFoldDB" id="A0A1F5UPP7"/>
<evidence type="ECO:0000259" key="5">
    <source>
        <dbReference type="Pfam" id="PF17147"/>
    </source>
</evidence>
<evidence type="ECO:0000256" key="1">
    <source>
        <dbReference type="ARBA" id="ARBA00023002"/>
    </source>
</evidence>
<proteinExistence type="predicted"/>
<dbReference type="NCBIfam" id="TIGR03710">
    <property type="entry name" value="OAFO_sf"/>
    <property type="match status" value="1"/>
</dbReference>
<evidence type="ECO:0000313" key="6">
    <source>
        <dbReference type="EMBL" id="OGF53089.1"/>
    </source>
</evidence>
<dbReference type="Pfam" id="PF01558">
    <property type="entry name" value="POR"/>
    <property type="match status" value="1"/>
</dbReference>
<reference evidence="6 7" key="1">
    <citation type="journal article" date="2016" name="Nat. Commun.">
        <title>Thousands of microbial genomes shed light on interconnected biogeochemical processes in an aquifer system.</title>
        <authorList>
            <person name="Anantharaman K."/>
            <person name="Brown C.T."/>
            <person name="Hug L.A."/>
            <person name="Sharon I."/>
            <person name="Castelle C.J."/>
            <person name="Probst A.J."/>
            <person name="Thomas B.C."/>
            <person name="Singh A."/>
            <person name="Wilkins M.J."/>
            <person name="Karaoz U."/>
            <person name="Brodie E.L."/>
            <person name="Williams K.H."/>
            <person name="Hubbard S.S."/>
            <person name="Banfield J.F."/>
        </authorList>
    </citation>
    <scope>NUCLEOTIDE SEQUENCE [LARGE SCALE GENOMIC DNA]</scope>
    <source>
        <strain evidence="7">RBG_16_55_9</strain>
    </source>
</reference>
<dbReference type="InterPro" id="IPR009014">
    <property type="entry name" value="Transketo_C/PFOR_II"/>
</dbReference>
<name>A0A1F5UPP7_FRAXR</name>
<evidence type="ECO:0000256" key="2">
    <source>
        <dbReference type="ARBA" id="ARBA00023317"/>
    </source>
</evidence>
<dbReference type="GO" id="GO:0006979">
    <property type="term" value="P:response to oxidative stress"/>
    <property type="evidence" value="ECO:0007669"/>
    <property type="project" value="TreeGrafter"/>
</dbReference>
<dbReference type="InterPro" id="IPR033412">
    <property type="entry name" value="PFOR_II"/>
</dbReference>
<dbReference type="EMBL" id="MFGX01000118">
    <property type="protein sequence ID" value="OGF53089.1"/>
    <property type="molecule type" value="Genomic_DNA"/>
</dbReference>
<evidence type="ECO:0000259" key="4">
    <source>
        <dbReference type="Pfam" id="PF01855"/>
    </source>
</evidence>
<dbReference type="InterPro" id="IPR050722">
    <property type="entry name" value="Pyruvate:ferred/Flavod_OxRd"/>
</dbReference>
<dbReference type="FunFam" id="3.40.50.970:FF:000022">
    <property type="entry name" value="2-oxoglutarate ferredoxin oxidoreductase alpha subunit"/>
    <property type="match status" value="1"/>
</dbReference>
<dbReference type="InterPro" id="IPR019752">
    <property type="entry name" value="Pyrv/ketoisovalerate_OxRed_cat"/>
</dbReference>
<organism evidence="6 7">
    <name type="scientific">Fraserbacteria sp. (strain RBG_16_55_9)</name>
    <dbReference type="NCBI Taxonomy" id="1817864"/>
    <lineage>
        <taxon>Bacteria</taxon>
        <taxon>Candidatus Fraseribacteriota</taxon>
    </lineage>
</organism>